<comment type="caution">
    <text evidence="4">The sequence shown here is derived from an EMBL/GenBank/DDBJ whole genome shotgun (WGS) entry which is preliminary data.</text>
</comment>
<proteinExistence type="predicted"/>
<dbReference type="Pfam" id="PF01370">
    <property type="entry name" value="Epimerase"/>
    <property type="match status" value="1"/>
</dbReference>
<evidence type="ECO:0000259" key="3">
    <source>
        <dbReference type="Pfam" id="PF01370"/>
    </source>
</evidence>
<evidence type="ECO:0000256" key="2">
    <source>
        <dbReference type="ARBA" id="ARBA00023277"/>
    </source>
</evidence>
<dbReference type="PROSITE" id="PS00061">
    <property type="entry name" value="ADH_SHORT"/>
    <property type="match status" value="1"/>
</dbReference>
<organism evidence="4 5">
    <name type="scientific">Pseudonocardia sulfidoxydans NBRC 16205</name>
    <dbReference type="NCBI Taxonomy" id="1223511"/>
    <lineage>
        <taxon>Bacteria</taxon>
        <taxon>Bacillati</taxon>
        <taxon>Actinomycetota</taxon>
        <taxon>Actinomycetes</taxon>
        <taxon>Pseudonocardiales</taxon>
        <taxon>Pseudonocardiaceae</taxon>
        <taxon>Pseudonocardia</taxon>
    </lineage>
</organism>
<dbReference type="EMBL" id="BJVJ01000008">
    <property type="protein sequence ID" value="GEL22376.1"/>
    <property type="molecule type" value="Genomic_DNA"/>
</dbReference>
<dbReference type="AlphaFoldDB" id="A0A511DC45"/>
<keyword evidence="2" id="KW-0119">Carbohydrate metabolism</keyword>
<dbReference type="InterPro" id="IPR020904">
    <property type="entry name" value="Sc_DH/Rdtase_CS"/>
</dbReference>
<keyword evidence="1" id="KW-0521">NADP</keyword>
<dbReference type="InterPro" id="IPR036291">
    <property type="entry name" value="NAD(P)-bd_dom_sf"/>
</dbReference>
<dbReference type="InterPro" id="IPR001509">
    <property type="entry name" value="Epimerase_deHydtase"/>
</dbReference>
<dbReference type="PANTHER" id="PTHR43103:SF3">
    <property type="entry name" value="ADP-L-GLYCERO-D-MANNO-HEPTOSE-6-EPIMERASE"/>
    <property type="match status" value="1"/>
</dbReference>
<evidence type="ECO:0000256" key="1">
    <source>
        <dbReference type="ARBA" id="ARBA00022857"/>
    </source>
</evidence>
<keyword evidence="5" id="KW-1185">Reference proteome</keyword>
<dbReference type="Proteomes" id="UP000321685">
    <property type="component" value="Unassembled WGS sequence"/>
</dbReference>
<dbReference type="SUPFAM" id="SSF51735">
    <property type="entry name" value="NAD(P)-binding Rossmann-fold domains"/>
    <property type="match status" value="1"/>
</dbReference>
<protein>
    <submittedName>
        <fullName evidence="4">UDP-glucose 4-epimerase</fullName>
    </submittedName>
</protein>
<dbReference type="PANTHER" id="PTHR43103">
    <property type="entry name" value="NUCLEOSIDE-DIPHOSPHATE-SUGAR EPIMERASE"/>
    <property type="match status" value="1"/>
</dbReference>
<reference evidence="4 5" key="1">
    <citation type="submission" date="2019-07" db="EMBL/GenBank/DDBJ databases">
        <title>Whole genome shotgun sequence of Pseudonocardia sulfidoxydans NBRC 16205.</title>
        <authorList>
            <person name="Hosoyama A."/>
            <person name="Uohara A."/>
            <person name="Ohji S."/>
            <person name="Ichikawa N."/>
        </authorList>
    </citation>
    <scope>NUCLEOTIDE SEQUENCE [LARGE SCALE GENOMIC DNA]</scope>
    <source>
        <strain evidence="4 5">NBRC 16205</strain>
    </source>
</reference>
<gene>
    <name evidence="4" type="primary">galE</name>
    <name evidence="4" type="ORF">PSU4_13300</name>
</gene>
<evidence type="ECO:0000313" key="4">
    <source>
        <dbReference type="EMBL" id="GEL22376.1"/>
    </source>
</evidence>
<feature type="domain" description="NAD-dependent epimerase/dehydratase" evidence="3">
    <location>
        <begin position="5"/>
        <end position="212"/>
    </location>
</feature>
<evidence type="ECO:0000313" key="5">
    <source>
        <dbReference type="Proteomes" id="UP000321685"/>
    </source>
</evidence>
<dbReference type="Gene3D" id="3.40.50.720">
    <property type="entry name" value="NAD(P)-binding Rossmann-like Domain"/>
    <property type="match status" value="1"/>
</dbReference>
<sequence length="286" mass="29340">MRLLLEADGERVVAVDRVSRAADGYAQLPCDVTDPAAVDAVVAAHGVTAIVHCGGVSGPMVARDDPRVVVDANIGGTANLLEAARRHGVARVVYCSSIAAYGATPPGPVTESTPLRPLDVYGATKAAAEHLVAGYHHDHGVTGVSLRISTVFGARRRTACLIRGLLDDAAAGRPTRVRIPADAPQQYVHVDDVATAVRAALHAPGVAGAYNVSGGAVHTVAEVIAAVREADPRVRAAADPPDPVAAQGWPGALDLTAAAADLDWRPQRSLVDGVRAMVAELASGGR</sequence>
<dbReference type="CDD" id="cd08946">
    <property type="entry name" value="SDR_e"/>
    <property type="match status" value="1"/>
</dbReference>
<accession>A0A511DC45</accession>
<name>A0A511DC45_9PSEU</name>